<comment type="caution">
    <text evidence="5">The sequence shown here is derived from an EMBL/GenBank/DDBJ whole genome shotgun (WGS) entry which is preliminary data.</text>
</comment>
<sequence>MTTFKSSCSDKSTKDESTLYYRVLEDIIELQYREGYKAVLFKCAWAKITHHGVKVDVEANLTLVNLSNLIRSDHMVDKPFILAEHAIQLSVSFMDHTTHSLDSNSAVADTAGNIPSRASSSSRRRGPSRGFKPLPDGKKNVVVNSWGHPIRGVNSYSATIGTLTLNHIPINYKKFTNVPDEFIHIVKIELERNAPDEDVTRADVFINAHTKADKTYRCPEIIEKLQENMILYPDSNKIGYDDVLAKRRQSNLNRECKLSRCPKGIVAYGIVADVSLDVYFHNKHLKDGYYKIEIFNVFNEDALLFRQDSFTKKMEDVGTGGFVAWPKFMRDDLLSEVLEALIVIRGLVVQKTKLISHCNRNLKDLLESLLLESSENKRQFIRACISGLQIHDSFILYFFTLMMMAQFLFCFHHHALEGVSGENEIGSRAKNLLDRLSDMERKGDGYLEEKNCKLCHATRDKMRRQALRKREELLQGLGMRQELSSDGGERIIVVQPSIEDLEDVEEEEDGVACMVCREGYSLWANDMLGIYSYSKRVNLGAGTSGSSRSKHYPIKSDHDLLEMGKYSDVERVGDVHFYDVNKGLAQEHGNVDILDEEIVVPPIYMDIDVNNDHVDDDLFHNEVDGKLFSNEVADYLNLKVLGSSSDDLSGSFSGYTTCNGYTTGSLSGYPTRSSSGYTTRSSSGYTSGSKIEVDVNILGVIMSMVNILCGGAEECCAADYEVQSLNVQQLGIDTESLDVEEGYYSTHTSQDGEDGPTEEVMHMVDEDLRDFAVNTKNIFVDEENTENANFFKNEYDELKVGIMWGTVYEARQYLRKFAIINKFEYYHKKNEDYKLRYKCCDRKYEWMFYAGVLPDKHTMEPTILTWNAWTIYMERIVGSYDKGYIVMPELTVQVLLANPDNIASCSIDLDTNE</sequence>
<evidence type="ECO:0000256" key="2">
    <source>
        <dbReference type="SAM" id="MobiDB-lite"/>
    </source>
</evidence>
<keyword evidence="1" id="KW-0479">Metal-binding</keyword>
<evidence type="ECO:0008006" key="7">
    <source>
        <dbReference type="Google" id="ProtNLM"/>
    </source>
</evidence>
<gene>
    <name evidence="5" type="ORF">GIB67_019430</name>
</gene>
<dbReference type="InterPro" id="IPR025704">
    <property type="entry name" value="E3_Ub_ligase_UBR4_C"/>
</dbReference>
<dbReference type="GO" id="GO:0005829">
    <property type="term" value="C:cytosol"/>
    <property type="evidence" value="ECO:0007669"/>
    <property type="project" value="TreeGrafter"/>
</dbReference>
<evidence type="ECO:0000256" key="1">
    <source>
        <dbReference type="PROSITE-ProRule" id="PRU01388"/>
    </source>
</evidence>
<reference evidence="5 6" key="1">
    <citation type="journal article" date="2020" name="IScience">
        <title>Genome Sequencing of the Endangered Kingdonia uniflora (Circaeasteraceae, Ranunculales) Reveals Potential Mechanisms of Evolutionary Specialization.</title>
        <authorList>
            <person name="Sun Y."/>
            <person name="Deng T."/>
            <person name="Zhang A."/>
            <person name="Moore M.J."/>
            <person name="Landis J.B."/>
            <person name="Lin N."/>
            <person name="Zhang H."/>
            <person name="Zhang X."/>
            <person name="Huang J."/>
            <person name="Zhang X."/>
            <person name="Sun H."/>
            <person name="Wang H."/>
        </authorList>
    </citation>
    <scope>NUCLEOTIDE SEQUENCE [LARGE SCALE GENOMIC DNA]</scope>
    <source>
        <strain evidence="5">TB1705</strain>
        <tissue evidence="5">Leaf</tissue>
    </source>
</reference>
<dbReference type="PANTHER" id="PTHR21725">
    <property type="entry name" value="E3 UBIQUITIN-PROTEIN LIGASE UBR4"/>
    <property type="match status" value="1"/>
</dbReference>
<dbReference type="AlphaFoldDB" id="A0A7J7L6Q0"/>
<accession>A0A7J7L6Q0</accession>
<dbReference type="PROSITE" id="PS52043">
    <property type="entry name" value="UBR4_E3"/>
    <property type="match status" value="1"/>
</dbReference>
<comment type="similarity">
    <text evidence="1">Belongs to the UBR4 family.</text>
</comment>
<feature type="region of interest" description="Disordered" evidence="2">
    <location>
        <begin position="104"/>
        <end position="136"/>
    </location>
</feature>
<dbReference type="GO" id="GO:0009926">
    <property type="term" value="P:auxin polar transport"/>
    <property type="evidence" value="ECO:0007669"/>
    <property type="project" value="TreeGrafter"/>
</dbReference>
<evidence type="ECO:0000259" key="4">
    <source>
        <dbReference type="Pfam" id="PF13952"/>
    </source>
</evidence>
<organism evidence="5 6">
    <name type="scientific">Kingdonia uniflora</name>
    <dbReference type="NCBI Taxonomy" id="39325"/>
    <lineage>
        <taxon>Eukaryota</taxon>
        <taxon>Viridiplantae</taxon>
        <taxon>Streptophyta</taxon>
        <taxon>Embryophyta</taxon>
        <taxon>Tracheophyta</taxon>
        <taxon>Spermatophyta</taxon>
        <taxon>Magnoliopsida</taxon>
        <taxon>Ranunculales</taxon>
        <taxon>Circaeasteraceae</taxon>
        <taxon>Kingdonia</taxon>
    </lineage>
</organism>
<proteinExistence type="inferred from homology"/>
<dbReference type="InterPro" id="IPR045189">
    <property type="entry name" value="UBR4-like"/>
</dbReference>
<name>A0A7J7L6Q0_9MAGN</name>
<evidence type="ECO:0000259" key="3">
    <source>
        <dbReference type="Pfam" id="PF13764"/>
    </source>
</evidence>
<dbReference type="Pfam" id="PF13952">
    <property type="entry name" value="DUF4216"/>
    <property type="match status" value="1"/>
</dbReference>
<evidence type="ECO:0000313" key="5">
    <source>
        <dbReference type="EMBL" id="KAF6138260.1"/>
    </source>
</evidence>
<dbReference type="InterPro" id="IPR025312">
    <property type="entry name" value="DUF4216"/>
</dbReference>
<dbReference type="Pfam" id="PF13764">
    <property type="entry name" value="E3_UbLigase_R4"/>
    <property type="match status" value="1"/>
</dbReference>
<dbReference type="OrthoDB" id="2007265at2759"/>
<dbReference type="PANTHER" id="PTHR21725:SF1">
    <property type="entry name" value="E3 UBIQUITIN-PROTEIN LIGASE UBR4"/>
    <property type="match status" value="1"/>
</dbReference>
<keyword evidence="1" id="KW-0863">Zinc-finger</keyword>
<feature type="region of interest" description="UBR4 E3 catalytic module" evidence="1">
    <location>
        <begin position="376"/>
        <end position="577"/>
    </location>
</feature>
<keyword evidence="6" id="KW-1185">Reference proteome</keyword>
<feature type="domain" description="E3 ubiquitin ligase UBR4 C-terminal" evidence="3">
    <location>
        <begin position="413"/>
        <end position="548"/>
    </location>
</feature>
<keyword evidence="1" id="KW-0862">Zinc</keyword>
<evidence type="ECO:0000313" key="6">
    <source>
        <dbReference type="Proteomes" id="UP000541444"/>
    </source>
</evidence>
<dbReference type="Proteomes" id="UP000541444">
    <property type="component" value="Unassembled WGS sequence"/>
</dbReference>
<dbReference type="GO" id="GO:0008270">
    <property type="term" value="F:zinc ion binding"/>
    <property type="evidence" value="ECO:0007669"/>
    <property type="project" value="UniProtKB-KW"/>
</dbReference>
<feature type="domain" description="DUF4216" evidence="4">
    <location>
        <begin position="28"/>
        <end position="88"/>
    </location>
</feature>
<protein>
    <recommendedName>
        <fullName evidence="7">Transposase MuDR plant domain-containing protein</fullName>
    </recommendedName>
</protein>
<dbReference type="EMBL" id="JACGCM010002607">
    <property type="protein sequence ID" value="KAF6138260.1"/>
    <property type="molecule type" value="Genomic_DNA"/>
</dbReference>
<dbReference type="GO" id="GO:0009506">
    <property type="term" value="C:plasmodesma"/>
    <property type="evidence" value="ECO:0007669"/>
    <property type="project" value="TreeGrafter"/>
</dbReference>